<dbReference type="PANTHER" id="PTHR33307">
    <property type="entry name" value="ALPHA-RHAMNOSIDASE (EUROFUNG)"/>
    <property type="match status" value="1"/>
</dbReference>
<dbReference type="InterPro" id="IPR016007">
    <property type="entry name" value="Alpha_rhamnosid"/>
</dbReference>
<dbReference type="EMBL" id="JACHXJ010000001">
    <property type="protein sequence ID" value="MBB3126186.1"/>
    <property type="molecule type" value="Genomic_DNA"/>
</dbReference>
<dbReference type="PANTHER" id="PTHR33307:SF6">
    <property type="entry name" value="ALPHA-RHAMNOSIDASE (EUROFUNG)-RELATED"/>
    <property type="match status" value="1"/>
</dbReference>
<comment type="caution">
    <text evidence="2">The sequence shown here is derived from an EMBL/GenBank/DDBJ whole genome shotgun (WGS) entry which is preliminary data.</text>
</comment>
<feature type="domain" description="Alpha-L-rhamnosidase C-terminal" evidence="1">
    <location>
        <begin position="1"/>
        <end position="58"/>
    </location>
</feature>
<evidence type="ECO:0000259" key="1">
    <source>
        <dbReference type="Pfam" id="PF17390"/>
    </source>
</evidence>
<proteinExistence type="predicted"/>
<sequence length="97" mass="10577">MIQPHPEGRVTSVQASYDSLYGRHEVHWEVTESGGFQLQVKVPANTTATVHVPGHHAVSDASLTASYTSDRQTVSFQVGSGTWVFTSQLARVPMLPK</sequence>
<name>A0A839TH85_9BACL</name>
<dbReference type="Proteomes" id="UP000517523">
    <property type="component" value="Unassembled WGS sequence"/>
</dbReference>
<dbReference type="Gene3D" id="2.60.420.10">
    <property type="entry name" value="Maltose phosphorylase, domain 3"/>
    <property type="match status" value="1"/>
</dbReference>
<gene>
    <name evidence="2" type="ORF">FHS19_000840</name>
</gene>
<organism evidence="2 3">
    <name type="scientific">Paenibacillus rhizosphaerae</name>
    <dbReference type="NCBI Taxonomy" id="297318"/>
    <lineage>
        <taxon>Bacteria</taxon>
        <taxon>Bacillati</taxon>
        <taxon>Bacillota</taxon>
        <taxon>Bacilli</taxon>
        <taxon>Bacillales</taxon>
        <taxon>Paenibacillaceae</taxon>
        <taxon>Paenibacillus</taxon>
    </lineage>
</organism>
<evidence type="ECO:0000313" key="2">
    <source>
        <dbReference type="EMBL" id="MBB3126186.1"/>
    </source>
</evidence>
<dbReference type="AlphaFoldDB" id="A0A839TH85"/>
<reference evidence="2 3" key="1">
    <citation type="submission" date="2020-08" db="EMBL/GenBank/DDBJ databases">
        <title>Genomic Encyclopedia of Type Strains, Phase III (KMG-III): the genomes of soil and plant-associated and newly described type strains.</title>
        <authorList>
            <person name="Whitman W."/>
        </authorList>
    </citation>
    <scope>NUCLEOTIDE SEQUENCE [LARGE SCALE GENOMIC DNA]</scope>
    <source>
        <strain evidence="2 3">CECT 5831</strain>
    </source>
</reference>
<dbReference type="Pfam" id="PF17390">
    <property type="entry name" value="Bac_rhamnosid_C"/>
    <property type="match status" value="1"/>
</dbReference>
<protein>
    <recommendedName>
        <fullName evidence="1">Alpha-L-rhamnosidase C-terminal domain-containing protein</fullName>
    </recommendedName>
</protein>
<accession>A0A839TH85</accession>
<evidence type="ECO:0000313" key="3">
    <source>
        <dbReference type="Proteomes" id="UP000517523"/>
    </source>
</evidence>
<dbReference type="InterPro" id="IPR035398">
    <property type="entry name" value="Bac_rhamnosid_C"/>
</dbReference>